<dbReference type="KEGG" id="rhl:LPU83_pLPU83d_0524"/>
<organism evidence="1 2">
    <name type="scientific">Rhizobium favelukesii</name>
    <dbReference type="NCBI Taxonomy" id="348824"/>
    <lineage>
        <taxon>Bacteria</taxon>
        <taxon>Pseudomonadati</taxon>
        <taxon>Pseudomonadota</taxon>
        <taxon>Alphaproteobacteria</taxon>
        <taxon>Hyphomicrobiales</taxon>
        <taxon>Rhizobiaceae</taxon>
        <taxon>Rhizobium/Agrobacterium group</taxon>
        <taxon>Rhizobium</taxon>
    </lineage>
</organism>
<protein>
    <submittedName>
        <fullName evidence="1">Uncharacterized protein</fullName>
    </submittedName>
</protein>
<gene>
    <name evidence="1" type="ORF">LPU83_pLPU83d_0524</name>
</gene>
<dbReference type="AlphaFoldDB" id="W6RNX1"/>
<evidence type="ECO:0000313" key="1">
    <source>
        <dbReference type="EMBL" id="CDM61895.1"/>
    </source>
</evidence>
<keyword evidence="1" id="KW-0614">Plasmid</keyword>
<dbReference type="Proteomes" id="UP000019443">
    <property type="component" value="Plasmid pLPU83d"/>
</dbReference>
<proteinExistence type="predicted"/>
<dbReference type="HOGENOM" id="CLU_2685333_0_0_5"/>
<reference evidence="1" key="1">
    <citation type="submission" date="2013-11" db="EMBL/GenBank/DDBJ databases">
        <title>Draft genome sequence of the broad-host-range Rhizobium sp. LPU83 strain, a member of the low-genetic diversity Oregon-like Rhizobium sp. group.</title>
        <authorList>
            <person name="Wibberg D."/>
            <person name="Puehler A."/>
            <person name="Schlueter A."/>
        </authorList>
    </citation>
    <scope>NUCLEOTIDE SEQUENCE [LARGE SCALE GENOMIC DNA]</scope>
    <source>
        <strain evidence="1">LPU83</strain>
        <plasmid evidence="1">pLPU83d</plasmid>
    </source>
</reference>
<accession>W6RNX1</accession>
<evidence type="ECO:0000313" key="2">
    <source>
        <dbReference type="Proteomes" id="UP000019443"/>
    </source>
</evidence>
<keyword evidence="2" id="KW-1185">Reference proteome</keyword>
<dbReference type="EMBL" id="HG916855">
    <property type="protein sequence ID" value="CDM61895.1"/>
    <property type="molecule type" value="Genomic_DNA"/>
</dbReference>
<name>W6RNX1_9HYPH</name>
<dbReference type="PATRIC" id="fig|348824.6.peg.6160"/>
<sequence length="74" mass="8037">MGEIGFRADERLHVRLVQQAVDIVIVPEEIGGELSGFLLLAIFRGNGLELFHQGIAGFVAGHGQRAIVDQLDAR</sequence>
<geneLocation type="plasmid" evidence="1 2">
    <name>pLPU83d</name>
</geneLocation>